<dbReference type="InterPro" id="IPR014025">
    <property type="entry name" value="Glutaredoxin_subgr"/>
</dbReference>
<dbReference type="SUPFAM" id="SSF52833">
    <property type="entry name" value="Thioredoxin-like"/>
    <property type="match status" value="1"/>
</dbReference>
<proteinExistence type="predicted"/>
<dbReference type="UniPathway" id="UPA00895"/>
<dbReference type="AlphaFoldDB" id="A0A1H3DV62"/>
<dbReference type="InterPro" id="IPR009908">
    <property type="entry name" value="Methylamine_util_MauE"/>
</dbReference>
<dbReference type="GO" id="GO:0016020">
    <property type="term" value="C:membrane"/>
    <property type="evidence" value="ECO:0007669"/>
    <property type="project" value="UniProtKB-SubCell"/>
</dbReference>
<dbReference type="InterPro" id="IPR036249">
    <property type="entry name" value="Thioredoxin-like_sf"/>
</dbReference>
<feature type="domain" description="Methylamine utilisation protein MauE" evidence="10">
    <location>
        <begin position="123"/>
        <end position="246"/>
    </location>
</feature>
<evidence type="ECO:0000256" key="5">
    <source>
        <dbReference type="ARBA" id="ARBA00022692"/>
    </source>
</evidence>
<keyword evidence="6 8" id="KW-1133">Transmembrane helix</keyword>
<accession>A0A1H3DV62</accession>
<protein>
    <recommendedName>
        <fullName evidence="4">Methylamine utilization protein MauE</fullName>
    </recommendedName>
</protein>
<dbReference type="EMBL" id="FNOM01000016">
    <property type="protein sequence ID" value="SDX70432.1"/>
    <property type="molecule type" value="Genomic_DNA"/>
</dbReference>
<feature type="domain" description="Glutaredoxin" evidence="9">
    <location>
        <begin position="15"/>
        <end position="70"/>
    </location>
</feature>
<evidence type="ECO:0000256" key="8">
    <source>
        <dbReference type="SAM" id="Phobius"/>
    </source>
</evidence>
<dbReference type="STRING" id="564137.SAMN04488238_11621"/>
<reference evidence="11 12" key="1">
    <citation type="submission" date="2016-10" db="EMBL/GenBank/DDBJ databases">
        <authorList>
            <person name="de Groot N.N."/>
        </authorList>
    </citation>
    <scope>NUCLEOTIDE SEQUENCE [LARGE SCALE GENOMIC DNA]</scope>
    <source>
        <strain evidence="11 12">CGMCC 1.8894</strain>
    </source>
</reference>
<evidence type="ECO:0000256" key="7">
    <source>
        <dbReference type="ARBA" id="ARBA00023136"/>
    </source>
</evidence>
<comment type="subcellular location">
    <subcellularLocation>
        <location evidence="2">Membrane</location>
        <topology evidence="2">Multi-pass membrane protein</topology>
    </subcellularLocation>
</comment>
<evidence type="ECO:0000256" key="1">
    <source>
        <dbReference type="ARBA" id="ARBA00003475"/>
    </source>
</evidence>
<dbReference type="GO" id="GO:0030416">
    <property type="term" value="P:methylamine metabolic process"/>
    <property type="evidence" value="ECO:0007669"/>
    <property type="project" value="InterPro"/>
</dbReference>
<evidence type="ECO:0000259" key="9">
    <source>
        <dbReference type="Pfam" id="PF00462"/>
    </source>
</evidence>
<feature type="transmembrane region" description="Helical" evidence="8">
    <location>
        <begin position="166"/>
        <end position="186"/>
    </location>
</feature>
<evidence type="ECO:0000256" key="6">
    <source>
        <dbReference type="ARBA" id="ARBA00022989"/>
    </source>
</evidence>
<dbReference type="PRINTS" id="PR00160">
    <property type="entry name" value="GLUTAREDOXIN"/>
</dbReference>
<feature type="transmembrane region" description="Helical" evidence="8">
    <location>
        <begin position="94"/>
        <end position="114"/>
    </location>
</feature>
<dbReference type="Pfam" id="PF00462">
    <property type="entry name" value="Glutaredoxin"/>
    <property type="match status" value="1"/>
</dbReference>
<dbReference type="Gene3D" id="3.40.30.10">
    <property type="entry name" value="Glutaredoxin"/>
    <property type="match status" value="1"/>
</dbReference>
<evidence type="ECO:0000259" key="10">
    <source>
        <dbReference type="Pfam" id="PF07291"/>
    </source>
</evidence>
<dbReference type="PROSITE" id="PS51354">
    <property type="entry name" value="GLUTAREDOXIN_2"/>
    <property type="match status" value="1"/>
</dbReference>
<dbReference type="Pfam" id="PF07291">
    <property type="entry name" value="MauE"/>
    <property type="match status" value="1"/>
</dbReference>
<dbReference type="OrthoDB" id="527973at2"/>
<keyword evidence="7 8" id="KW-0472">Membrane</keyword>
<feature type="transmembrane region" description="Helical" evidence="8">
    <location>
        <begin position="192"/>
        <end position="209"/>
    </location>
</feature>
<evidence type="ECO:0000256" key="2">
    <source>
        <dbReference type="ARBA" id="ARBA00004141"/>
    </source>
</evidence>
<dbReference type="RefSeq" id="WP_092892026.1">
    <property type="nucleotide sequence ID" value="NZ_CP061498.1"/>
</dbReference>
<gene>
    <name evidence="11" type="ORF">SAMN04488238_11621</name>
</gene>
<organism evidence="11 12">
    <name type="scientific">Roseicitreum antarcticum</name>
    <dbReference type="NCBI Taxonomy" id="564137"/>
    <lineage>
        <taxon>Bacteria</taxon>
        <taxon>Pseudomonadati</taxon>
        <taxon>Pseudomonadota</taxon>
        <taxon>Alphaproteobacteria</taxon>
        <taxon>Rhodobacterales</taxon>
        <taxon>Paracoccaceae</taxon>
        <taxon>Roseicitreum</taxon>
    </lineage>
</organism>
<evidence type="ECO:0000313" key="11">
    <source>
        <dbReference type="EMBL" id="SDX70432.1"/>
    </source>
</evidence>
<evidence type="ECO:0000256" key="4">
    <source>
        <dbReference type="ARBA" id="ARBA00019078"/>
    </source>
</evidence>
<sequence>MLKDTQAKTAILYRMVMPEHTCPYGLKSKDLLEREGFAVEDNHLSTRAETDAFMEKHGVKTTPQTFIEGARIGGYDDLQVHFGKADADADETSYTPIIALFSVAALLALAFAWVAMPTLLAWQTLGWFISISMVLLGLQKLKDLESFSTMFLNYDLLAKRWVRYGYVYPFVETGAGLLMTAMIWNWLSVPSALFIGTVGAVSVFKAVYIDKRELKCACVGGDSTVPLGFVSLTENLMMVGMAVVMAVVALT</sequence>
<comment type="function">
    <text evidence="1">May be specifically involved in the processing, transport, and/or maturation of the MADH beta-subunit.</text>
</comment>
<evidence type="ECO:0000256" key="3">
    <source>
        <dbReference type="ARBA" id="ARBA00004856"/>
    </source>
</evidence>
<dbReference type="InterPro" id="IPR002109">
    <property type="entry name" value="Glutaredoxin"/>
</dbReference>
<feature type="transmembrane region" description="Helical" evidence="8">
    <location>
        <begin position="229"/>
        <end position="250"/>
    </location>
</feature>
<keyword evidence="5 8" id="KW-0812">Transmembrane</keyword>
<keyword evidence="12" id="KW-1185">Reference proteome</keyword>
<feature type="transmembrane region" description="Helical" evidence="8">
    <location>
        <begin position="120"/>
        <end position="138"/>
    </location>
</feature>
<dbReference type="Proteomes" id="UP000198539">
    <property type="component" value="Unassembled WGS sequence"/>
</dbReference>
<evidence type="ECO:0000313" key="12">
    <source>
        <dbReference type="Proteomes" id="UP000198539"/>
    </source>
</evidence>
<name>A0A1H3DV62_9RHOB</name>
<comment type="pathway">
    <text evidence="3">One-carbon metabolism; methylamine degradation.</text>
</comment>